<dbReference type="Proteomes" id="UP001428774">
    <property type="component" value="Unassembled WGS sequence"/>
</dbReference>
<name>A0AAW9SHH9_9RHOB</name>
<sequence length="727" mass="81442">MNQMWRALASAVDRKRQQGEPWRRIVLPDPGRETLIGHALRLAKPSWVDRRALRAVMKRLPERTFEDRFTLLDAIHARQAELPLWLKSEVRELHKSYRAAPAALFGNATWQLISSIASDMLQSGEKRRAPLWQLTTVFSGWDGDQVDLQLARGMREADLAKPIWTRDIGTADLHRYMTSDSRVQAMWNSGAVLFQQAGGASRTVGHRPPREDLRTLLLTRLPRILSACPTVPVGGGWHATRPMSLQEARALQDPKGAAQQIAESTPPPLRLEGGIRLPNGYLLGRPGYFPTVHLSGSLPPRVTMQGEEQKQRNLTFEATAEDGVFRIVSPKPIHGIWTLSRDKLQEELPLRLLPRCTMRTEWPARAKTARGMTEMQADVTQPVATLQFEEASAHDTRGLESPLTDALEALYCRGKVSRSEGEVVDLLCRVLPETRMVWDALRSLEEARWLERDVNRTWRGRKWRLLPPQISATSENTAICEGAWGEAELEKLNALSTERGIKMMQIRSAPWSAPLVRLEGRGLNRLATFGKWAFETVPDQMPLAAAPDCWLPDRREGIGHQVVGRWSEKHRHFLPAEAVPAASGARLERLGRDDDQDIYRLTGVGADLLLESRVAAILEHHRRSGIALFQPDGEGLSRFCKDGHLPLELAIFLRRGHAAQTGPVLQADGTWTYRYPASATDLAALWHVYGPALSGSQAHGRPARSVLHSFGDARRRGLRPNLLPQGL</sequence>
<dbReference type="EMBL" id="JBDNCH010000002">
    <property type="protein sequence ID" value="MEN9062197.1"/>
    <property type="molecule type" value="Genomic_DNA"/>
</dbReference>
<gene>
    <name evidence="1" type="ORF">ABFB10_15510</name>
</gene>
<evidence type="ECO:0008006" key="3">
    <source>
        <dbReference type="Google" id="ProtNLM"/>
    </source>
</evidence>
<proteinExistence type="predicted"/>
<dbReference type="RefSeq" id="WP_347167195.1">
    <property type="nucleotide sequence ID" value="NZ_JBDNCH010000002.1"/>
</dbReference>
<evidence type="ECO:0000313" key="2">
    <source>
        <dbReference type="Proteomes" id="UP001428774"/>
    </source>
</evidence>
<organism evidence="1 2">
    <name type="scientific">Ponticoccus litoralis</name>
    <dbReference type="NCBI Taxonomy" id="422297"/>
    <lineage>
        <taxon>Bacteria</taxon>
        <taxon>Pseudomonadati</taxon>
        <taxon>Pseudomonadota</taxon>
        <taxon>Alphaproteobacteria</taxon>
        <taxon>Rhodobacterales</taxon>
        <taxon>Roseobacteraceae</taxon>
        <taxon>Ponticoccus</taxon>
    </lineage>
</organism>
<evidence type="ECO:0000313" key="1">
    <source>
        <dbReference type="EMBL" id="MEN9062197.1"/>
    </source>
</evidence>
<reference evidence="1 2" key="1">
    <citation type="submission" date="2024-05" db="EMBL/GenBank/DDBJ databases">
        <title>Genome sequence of Ponticoccus litoralis KCCM 90028.</title>
        <authorList>
            <person name="Kim J.M."/>
            <person name="Lee J.K."/>
            <person name="Choi B.J."/>
            <person name="Bayburt H."/>
            <person name="Baek J.H."/>
            <person name="Jeon C.O."/>
        </authorList>
    </citation>
    <scope>NUCLEOTIDE SEQUENCE [LARGE SCALE GENOMIC DNA]</scope>
    <source>
        <strain evidence="1 2">KCCM 90028</strain>
    </source>
</reference>
<accession>A0AAW9SHH9</accession>
<keyword evidence="2" id="KW-1185">Reference proteome</keyword>
<comment type="caution">
    <text evidence="1">The sequence shown here is derived from an EMBL/GenBank/DDBJ whole genome shotgun (WGS) entry which is preliminary data.</text>
</comment>
<protein>
    <recommendedName>
        <fullName evidence="3">Lantibiotic dehydratase N-terminal domain-containing protein</fullName>
    </recommendedName>
</protein>
<dbReference type="AlphaFoldDB" id="A0AAW9SHH9"/>